<accession>A0A1M5N1P5</accession>
<evidence type="ECO:0000313" key="2">
    <source>
        <dbReference type="Proteomes" id="UP000184268"/>
    </source>
</evidence>
<organism evidence="1 2">
    <name type="scientific">Ferrimonas marina</name>
    <dbReference type="NCBI Taxonomy" id="299255"/>
    <lineage>
        <taxon>Bacteria</taxon>
        <taxon>Pseudomonadati</taxon>
        <taxon>Pseudomonadota</taxon>
        <taxon>Gammaproteobacteria</taxon>
        <taxon>Alteromonadales</taxon>
        <taxon>Ferrimonadaceae</taxon>
        <taxon>Ferrimonas</taxon>
    </lineage>
</organism>
<name>A0A1M5N1P5_9GAMM</name>
<dbReference type="InterPro" id="IPR032251">
    <property type="entry name" value="DUF4826"/>
</dbReference>
<sequence>MADVMDQEQQQAWVREQFQKANRHLAEKGILPGRVLEKESRYLPPLIALWKMEDQSPQKRRYWVLSGDLPTDLVADSAAKDAREALRHFALSWQLKGENLRKSQDKTQQDLARLLIGRAEGLSQLHQDERLWVNEA</sequence>
<evidence type="ECO:0008006" key="3">
    <source>
        <dbReference type="Google" id="ProtNLM"/>
    </source>
</evidence>
<dbReference type="Proteomes" id="UP000184268">
    <property type="component" value="Unassembled WGS sequence"/>
</dbReference>
<reference evidence="1 2" key="1">
    <citation type="submission" date="2016-11" db="EMBL/GenBank/DDBJ databases">
        <authorList>
            <person name="Jaros S."/>
            <person name="Januszkiewicz K."/>
            <person name="Wedrychowicz H."/>
        </authorList>
    </citation>
    <scope>NUCLEOTIDE SEQUENCE [LARGE SCALE GENOMIC DNA]</scope>
    <source>
        <strain evidence="1 2">DSM 16917</strain>
    </source>
</reference>
<protein>
    <recommendedName>
        <fullName evidence="3">DUF4826 domain-containing protein</fullName>
    </recommendedName>
</protein>
<dbReference type="AlphaFoldDB" id="A0A1M5N1P5"/>
<dbReference type="Pfam" id="PF16108">
    <property type="entry name" value="DUF4826"/>
    <property type="match status" value="1"/>
</dbReference>
<gene>
    <name evidence="1" type="ORF">SAMN02745129_0865</name>
</gene>
<evidence type="ECO:0000313" key="1">
    <source>
        <dbReference type="EMBL" id="SHG83484.1"/>
    </source>
</evidence>
<dbReference type="EMBL" id="FQXG01000001">
    <property type="protein sequence ID" value="SHG83484.1"/>
    <property type="molecule type" value="Genomic_DNA"/>
</dbReference>
<keyword evidence="2" id="KW-1185">Reference proteome</keyword>
<dbReference type="RefSeq" id="WP_067654351.1">
    <property type="nucleotide sequence ID" value="NZ_FQXG01000001.1"/>
</dbReference>
<proteinExistence type="predicted"/>
<dbReference type="OrthoDB" id="3078260at2"/>